<dbReference type="CDD" id="cd00229">
    <property type="entry name" value="SGNH_hydrolase"/>
    <property type="match status" value="1"/>
</dbReference>
<proteinExistence type="predicted"/>
<evidence type="ECO:0000259" key="3">
    <source>
        <dbReference type="Pfam" id="PF13472"/>
    </source>
</evidence>
<feature type="region of interest" description="Disordered" evidence="1">
    <location>
        <begin position="463"/>
        <end position="493"/>
    </location>
</feature>
<dbReference type="Gene3D" id="3.40.50.1110">
    <property type="entry name" value="SGNH hydrolase"/>
    <property type="match status" value="1"/>
</dbReference>
<gene>
    <name evidence="4" type="ORF">AB1Y20_001505</name>
</gene>
<keyword evidence="2" id="KW-1133">Transmembrane helix</keyword>
<sequence>MARIAPTHPALSVDGGVNTNHAATGTDFNRWYGEINLGAYGPATRFSGGLRLSWRTDATSVTLHVRYARCDEQCAVDLNYKCYRGGRKCRNQCRLALLLDGRPCAAEALDDDEVWESGGEHALELPFARGGVHNYTVVWPSGADIDFLGLTLAPNHHGQPAALLASAPPPALRYVAHGDSITQGFCGDGDSYPEQLARIAGWTPVDMGIQGLQARAAADGNHGEAIAQMKPDLVTVMIGINDGWSDEVGVNVGEIVEGIRVINRDVPVAVITPVDAGDHWDFAEDNRQKIREEVHSRARHDKRLRLVEGKALAPLAYFAEGLHPSSRGYQEIALNLFSSLGFSPVHFNVQECSSKVSLRLRGITPFGDVVVFYEEAADDISEYGGYINPIDDACEGRAIMVKPSHRAHAHADSTGHAVVELIAVSPCARTRWHVLDLTTCHGSRVGRGGVDVDSITGTLAQLLRPAPAPAPPPPSPRVPIPSQAQKEHSSTRETPIVHALPHLQPRSPTTPTVAELSHHGKERGPSALDLVSLLQAISWQTLLSLAIACFSLAVALGIFTCILSWRRRVSGFSAVSVSDEEEVKQHCTAGAERNAKHRSSHKPIPGDALNPIADPD</sequence>
<reference evidence="4 5" key="1">
    <citation type="journal article" date="2024" name="Science">
        <title>Giant polyketide synthase enzymes in the biosynthesis of giant marine polyether toxins.</title>
        <authorList>
            <person name="Fallon T.R."/>
            <person name="Shende V.V."/>
            <person name="Wierzbicki I.H."/>
            <person name="Pendleton A.L."/>
            <person name="Watervoot N.F."/>
            <person name="Auber R.P."/>
            <person name="Gonzalez D.J."/>
            <person name="Wisecaver J.H."/>
            <person name="Moore B.S."/>
        </authorList>
    </citation>
    <scope>NUCLEOTIDE SEQUENCE [LARGE SCALE GENOMIC DNA]</scope>
    <source>
        <strain evidence="4 5">12B1</strain>
    </source>
</reference>
<dbReference type="InterPro" id="IPR013830">
    <property type="entry name" value="SGNH_hydro"/>
</dbReference>
<dbReference type="InterPro" id="IPR036514">
    <property type="entry name" value="SGNH_hydro_sf"/>
</dbReference>
<organism evidence="4 5">
    <name type="scientific">Prymnesium parvum</name>
    <name type="common">Toxic golden alga</name>
    <dbReference type="NCBI Taxonomy" id="97485"/>
    <lineage>
        <taxon>Eukaryota</taxon>
        <taxon>Haptista</taxon>
        <taxon>Haptophyta</taxon>
        <taxon>Prymnesiophyceae</taxon>
        <taxon>Prymnesiales</taxon>
        <taxon>Prymnesiaceae</taxon>
        <taxon>Prymnesium</taxon>
    </lineage>
</organism>
<keyword evidence="2" id="KW-0472">Membrane</keyword>
<protein>
    <recommendedName>
        <fullName evidence="3">SGNH hydrolase-type esterase domain-containing protein</fullName>
    </recommendedName>
</protein>
<dbReference type="Proteomes" id="UP001515480">
    <property type="component" value="Unassembled WGS sequence"/>
</dbReference>
<evidence type="ECO:0000256" key="2">
    <source>
        <dbReference type="SAM" id="Phobius"/>
    </source>
</evidence>
<accession>A0AB34KDX0</accession>
<dbReference type="AlphaFoldDB" id="A0AB34KDX0"/>
<feature type="compositionally biased region" description="Pro residues" evidence="1">
    <location>
        <begin position="466"/>
        <end position="479"/>
    </location>
</feature>
<dbReference type="EMBL" id="JBGBPQ010000001">
    <property type="protein sequence ID" value="KAL1530605.1"/>
    <property type="molecule type" value="Genomic_DNA"/>
</dbReference>
<dbReference type="Pfam" id="PF13472">
    <property type="entry name" value="Lipase_GDSL_2"/>
    <property type="match status" value="1"/>
</dbReference>
<feature type="domain" description="SGNH hydrolase-type esterase" evidence="3">
    <location>
        <begin position="177"/>
        <end position="330"/>
    </location>
</feature>
<keyword evidence="2" id="KW-0812">Transmembrane</keyword>
<comment type="caution">
    <text evidence="4">The sequence shown here is derived from an EMBL/GenBank/DDBJ whole genome shotgun (WGS) entry which is preliminary data.</text>
</comment>
<name>A0AB34KDX0_PRYPA</name>
<evidence type="ECO:0000256" key="1">
    <source>
        <dbReference type="SAM" id="MobiDB-lite"/>
    </source>
</evidence>
<feature type="transmembrane region" description="Helical" evidence="2">
    <location>
        <begin position="542"/>
        <end position="565"/>
    </location>
</feature>
<evidence type="ECO:0000313" key="4">
    <source>
        <dbReference type="EMBL" id="KAL1530605.1"/>
    </source>
</evidence>
<evidence type="ECO:0000313" key="5">
    <source>
        <dbReference type="Proteomes" id="UP001515480"/>
    </source>
</evidence>
<dbReference type="SUPFAM" id="SSF52266">
    <property type="entry name" value="SGNH hydrolase"/>
    <property type="match status" value="1"/>
</dbReference>
<keyword evidence="5" id="KW-1185">Reference proteome</keyword>
<feature type="region of interest" description="Disordered" evidence="1">
    <location>
        <begin position="586"/>
        <end position="616"/>
    </location>
</feature>